<dbReference type="CDD" id="cd00054">
    <property type="entry name" value="EGF_CA"/>
    <property type="match status" value="2"/>
</dbReference>
<dbReference type="Pfam" id="PF00754">
    <property type="entry name" value="F5_F8_type_C"/>
    <property type="match status" value="2"/>
</dbReference>
<dbReference type="InterPro" id="IPR000421">
    <property type="entry name" value="FA58C"/>
</dbReference>
<dbReference type="Gene3D" id="2.60.120.260">
    <property type="entry name" value="Galactose-binding domain-like"/>
    <property type="match status" value="2"/>
</dbReference>
<dbReference type="FunFam" id="2.60.120.260:FF:000002">
    <property type="entry name" value="Coagulation factor VIII"/>
    <property type="match status" value="2"/>
</dbReference>
<keyword evidence="2" id="KW-0245">EGF-like domain</keyword>
<dbReference type="SMART" id="SM00179">
    <property type="entry name" value="EGF_CA"/>
    <property type="match status" value="2"/>
</dbReference>
<dbReference type="GO" id="GO:0005886">
    <property type="term" value="C:plasma membrane"/>
    <property type="evidence" value="ECO:0007669"/>
    <property type="project" value="TreeGrafter"/>
</dbReference>
<reference evidence="6" key="1">
    <citation type="thesis" date="2020" institute="ProQuest LLC" country="789 East Eisenhower Parkway, Ann Arbor, MI, USA">
        <title>Comparative Genomics and Chromosome Evolution.</title>
        <authorList>
            <person name="Mudd A.B."/>
        </authorList>
    </citation>
    <scope>NUCLEOTIDE SEQUENCE</scope>
    <source>
        <strain evidence="6">237g6f4</strain>
        <tissue evidence="6">Blood</tissue>
    </source>
</reference>
<evidence type="ECO:0000259" key="5">
    <source>
        <dbReference type="PROSITE" id="PS50026"/>
    </source>
</evidence>
<evidence type="ECO:0000256" key="2">
    <source>
        <dbReference type="PROSITE-ProRule" id="PRU00076"/>
    </source>
</evidence>
<gene>
    <name evidence="6" type="ORF">GDO81_009493</name>
</gene>
<dbReference type="InterPro" id="IPR000152">
    <property type="entry name" value="EGF-type_Asp/Asn_hydroxyl_site"/>
</dbReference>
<feature type="domain" description="EGF-like" evidence="5">
    <location>
        <begin position="107"/>
        <end position="143"/>
    </location>
</feature>
<protein>
    <recommendedName>
        <fullName evidence="8">Milk fat globule-EGF factor 8 protein</fullName>
    </recommendedName>
</protein>
<feature type="domain" description="F5/8 type C" evidence="4">
    <location>
        <begin position="146"/>
        <end position="302"/>
    </location>
</feature>
<evidence type="ECO:0000313" key="6">
    <source>
        <dbReference type="EMBL" id="KAG8575255.1"/>
    </source>
</evidence>
<dbReference type="EMBL" id="WNYA01000004">
    <property type="protein sequence ID" value="KAG8575255.1"/>
    <property type="molecule type" value="Genomic_DNA"/>
</dbReference>
<dbReference type="PROSITE" id="PS00022">
    <property type="entry name" value="EGF_1"/>
    <property type="match status" value="3"/>
</dbReference>
<feature type="disulfide bond" evidence="2">
    <location>
        <begin position="95"/>
        <end position="104"/>
    </location>
</feature>
<feature type="signal peptide" evidence="3">
    <location>
        <begin position="1"/>
        <end position="22"/>
    </location>
</feature>
<dbReference type="SUPFAM" id="SSF49785">
    <property type="entry name" value="Galactose-binding domain-like"/>
    <property type="match status" value="2"/>
</dbReference>
<dbReference type="SUPFAM" id="SSF57196">
    <property type="entry name" value="EGF/Laminin"/>
    <property type="match status" value="3"/>
</dbReference>
<dbReference type="InterPro" id="IPR050633">
    <property type="entry name" value="Neuropilin_MCO_CoagFactor"/>
</dbReference>
<dbReference type="SMART" id="SM00181">
    <property type="entry name" value="EGF"/>
    <property type="match status" value="3"/>
</dbReference>
<dbReference type="PROSITE" id="PS00010">
    <property type="entry name" value="ASX_HYDROXYL"/>
    <property type="match status" value="1"/>
</dbReference>
<comment type="caution">
    <text evidence="6">The sequence shown here is derived from an EMBL/GenBank/DDBJ whole genome shotgun (WGS) entry which is preliminary data.</text>
</comment>
<dbReference type="PANTHER" id="PTHR46806:SF11">
    <property type="entry name" value="MILK FAT GLOBULE EGF AND FACTOR V_VIII DOMAIN CONTAINING"/>
    <property type="match status" value="1"/>
</dbReference>
<dbReference type="Gene3D" id="2.10.25.10">
    <property type="entry name" value="Laminin"/>
    <property type="match status" value="3"/>
</dbReference>
<dbReference type="PROSITE" id="PS01186">
    <property type="entry name" value="EGF_2"/>
    <property type="match status" value="2"/>
</dbReference>
<sequence length="472" mass="52592">MHPAATLLLTYLTFCALPGVQGELCETNICLNGGTCFVSASKEPFCICPDGFTGTDCNMTEKGPCQPNPCHNNGECQELSHTRRGDTFAQYSCKCLPGYFGENCENSENHCSSYPCRNGGVCQNLVNDYSCKCVSPFIGKGCQIRCANALGMEGGAISDAQITASSLYHGFLGIQRWGPNLARLNNQGIVNAWTASSYDKHPWIQVNLLRQIRVSGIITQGASRMGKAEYLKEFKVAYSVDGHDFTFYKVEGQNKDKIFHGNVDNDGRKANIFSPPITAQYIRIYPITCHRGCTLRFELFGCEMSVYFNTVGCSDPLGLKSHLVSDKQITASSVFKTWGIDAFTWYPHFGRLDKFGKTNAWTAAENKPSEWLQIDLGVPKKITGIITQGAKDFGNIQYVEAFKIAFSDNGSTWTIYQDSRTKTDKVFLGNTDNYSHKRNLFSPPFSARYVRILPQSWHERITLRMELLGCDN</sequence>
<feature type="disulfide bond" evidence="2">
    <location>
        <begin position="48"/>
        <end position="57"/>
    </location>
</feature>
<feature type="domain" description="EGF-like" evidence="5">
    <location>
        <begin position="21"/>
        <end position="58"/>
    </location>
</feature>
<dbReference type="GO" id="GO:0005509">
    <property type="term" value="F:calcium ion binding"/>
    <property type="evidence" value="ECO:0007669"/>
    <property type="project" value="InterPro"/>
</dbReference>
<feature type="disulfide bond" evidence="2">
    <location>
        <begin position="133"/>
        <end position="142"/>
    </location>
</feature>
<evidence type="ECO:0008006" key="8">
    <source>
        <dbReference type="Google" id="ProtNLM"/>
    </source>
</evidence>
<dbReference type="FunFam" id="2.10.25.10:FF:000226">
    <property type="entry name" value="EGF-like repeat and discoidin I-like domain-containing protein 3"/>
    <property type="match status" value="1"/>
</dbReference>
<organism evidence="6 7">
    <name type="scientific">Engystomops pustulosus</name>
    <name type="common">Tungara frog</name>
    <name type="synonym">Physalaemus pustulosus</name>
    <dbReference type="NCBI Taxonomy" id="76066"/>
    <lineage>
        <taxon>Eukaryota</taxon>
        <taxon>Metazoa</taxon>
        <taxon>Chordata</taxon>
        <taxon>Craniata</taxon>
        <taxon>Vertebrata</taxon>
        <taxon>Euteleostomi</taxon>
        <taxon>Amphibia</taxon>
        <taxon>Batrachia</taxon>
        <taxon>Anura</taxon>
        <taxon>Neobatrachia</taxon>
        <taxon>Hyloidea</taxon>
        <taxon>Leptodactylidae</taxon>
        <taxon>Leiuperinae</taxon>
        <taxon>Engystomops</taxon>
    </lineage>
</organism>
<dbReference type="InterPro" id="IPR001881">
    <property type="entry name" value="EGF-like_Ca-bd_dom"/>
</dbReference>
<dbReference type="PROSITE" id="PS01285">
    <property type="entry name" value="FA58C_1"/>
    <property type="match status" value="2"/>
</dbReference>
<dbReference type="PROSITE" id="PS50026">
    <property type="entry name" value="EGF_3"/>
    <property type="match status" value="3"/>
</dbReference>
<keyword evidence="3" id="KW-0732">Signal</keyword>
<evidence type="ECO:0000259" key="4">
    <source>
        <dbReference type="PROSITE" id="PS50022"/>
    </source>
</evidence>
<dbReference type="Proteomes" id="UP000824782">
    <property type="component" value="Unassembled WGS sequence"/>
</dbReference>
<dbReference type="CDD" id="cd00057">
    <property type="entry name" value="FA58C"/>
    <property type="match status" value="2"/>
</dbReference>
<keyword evidence="7" id="KW-1185">Reference proteome</keyword>
<dbReference type="SMART" id="SM00231">
    <property type="entry name" value="FA58C"/>
    <property type="match status" value="2"/>
</dbReference>
<dbReference type="InterPro" id="IPR000742">
    <property type="entry name" value="EGF"/>
</dbReference>
<dbReference type="PANTHER" id="PTHR46806">
    <property type="entry name" value="F5/8 TYPE C DOMAIN-CONTAINING PROTEIN"/>
    <property type="match status" value="1"/>
</dbReference>
<dbReference type="Pfam" id="PF00008">
    <property type="entry name" value="EGF"/>
    <property type="match status" value="3"/>
</dbReference>
<accession>A0AAV7BRC4</accession>
<dbReference type="PROSITE" id="PS01286">
    <property type="entry name" value="FA58C_2"/>
    <property type="match status" value="2"/>
</dbReference>
<feature type="domain" description="EGF-like" evidence="5">
    <location>
        <begin position="61"/>
        <end position="105"/>
    </location>
</feature>
<dbReference type="GO" id="GO:0038023">
    <property type="term" value="F:signaling receptor activity"/>
    <property type="evidence" value="ECO:0007669"/>
    <property type="project" value="TreeGrafter"/>
</dbReference>
<evidence type="ECO:0000256" key="3">
    <source>
        <dbReference type="SAM" id="SignalP"/>
    </source>
</evidence>
<feature type="domain" description="F5/8 type C" evidence="4">
    <location>
        <begin position="313"/>
        <end position="470"/>
    </location>
</feature>
<dbReference type="PROSITE" id="PS50022">
    <property type="entry name" value="FA58C_3"/>
    <property type="match status" value="2"/>
</dbReference>
<feature type="chain" id="PRO_5043675464" description="Milk fat globule-EGF factor 8 protein" evidence="3">
    <location>
        <begin position="23"/>
        <end position="472"/>
    </location>
</feature>
<comment type="caution">
    <text evidence="2">Lacks conserved residue(s) required for the propagation of feature annotation.</text>
</comment>
<evidence type="ECO:0000313" key="7">
    <source>
        <dbReference type="Proteomes" id="UP000824782"/>
    </source>
</evidence>
<keyword evidence="1 2" id="KW-1015">Disulfide bond</keyword>
<evidence type="ECO:0000256" key="1">
    <source>
        <dbReference type="ARBA" id="ARBA00023157"/>
    </source>
</evidence>
<name>A0AAV7BRC4_ENGPU</name>
<dbReference type="AlphaFoldDB" id="A0AAV7BRC4"/>
<dbReference type="InterPro" id="IPR008979">
    <property type="entry name" value="Galactose-bd-like_sf"/>
</dbReference>
<proteinExistence type="predicted"/>